<feature type="compositionally biased region" description="Basic and acidic residues" evidence="1">
    <location>
        <begin position="64"/>
        <end position="87"/>
    </location>
</feature>
<name>A0ABQ0YSG1_9NOCA</name>
<gene>
    <name evidence="2" type="ORF">RAJCM14343_4737</name>
</gene>
<dbReference type="EMBL" id="BLAH01000117">
    <property type="protein sequence ID" value="GES39465.1"/>
    <property type="molecule type" value="Genomic_DNA"/>
</dbReference>
<accession>A0ABQ0YSG1</accession>
<dbReference type="Proteomes" id="UP000325466">
    <property type="component" value="Unassembled WGS sequence"/>
</dbReference>
<keyword evidence="3" id="KW-1185">Reference proteome</keyword>
<evidence type="ECO:0000313" key="3">
    <source>
        <dbReference type="Proteomes" id="UP000325466"/>
    </source>
</evidence>
<proteinExistence type="predicted"/>
<feature type="region of interest" description="Disordered" evidence="1">
    <location>
        <begin position="22"/>
        <end position="87"/>
    </location>
</feature>
<organism evidence="2 3">
    <name type="scientific">Rhodococcus aetherivorans</name>
    <dbReference type="NCBI Taxonomy" id="191292"/>
    <lineage>
        <taxon>Bacteria</taxon>
        <taxon>Bacillati</taxon>
        <taxon>Actinomycetota</taxon>
        <taxon>Actinomycetes</taxon>
        <taxon>Mycobacteriales</taxon>
        <taxon>Nocardiaceae</taxon>
        <taxon>Rhodococcus</taxon>
    </lineage>
</organism>
<comment type="caution">
    <text evidence="2">The sequence shown here is derived from an EMBL/GenBank/DDBJ whole genome shotgun (WGS) entry which is preliminary data.</text>
</comment>
<evidence type="ECO:0000256" key="1">
    <source>
        <dbReference type="SAM" id="MobiDB-lite"/>
    </source>
</evidence>
<evidence type="ECO:0000313" key="2">
    <source>
        <dbReference type="EMBL" id="GES39465.1"/>
    </source>
</evidence>
<protein>
    <recommendedName>
        <fullName evidence="4">Secreted protein</fullName>
    </recommendedName>
</protein>
<reference evidence="2 3" key="1">
    <citation type="journal article" date="2018" name="Biodegradation">
        <title>1,4-Dioxane degradation characteristics of Rhodococcus aetherivorans JCM 14343.</title>
        <authorList>
            <person name="Inoue D."/>
            <person name="Tsunoda T."/>
            <person name="Yamamoto N."/>
            <person name="Ike M."/>
            <person name="Sei K."/>
        </authorList>
    </citation>
    <scope>NUCLEOTIDE SEQUENCE [LARGE SCALE GENOMIC DNA]</scope>
    <source>
        <strain evidence="2 3">JCM 14343</strain>
    </source>
</reference>
<feature type="compositionally biased region" description="Low complexity" evidence="1">
    <location>
        <begin position="36"/>
        <end position="63"/>
    </location>
</feature>
<evidence type="ECO:0008006" key="4">
    <source>
        <dbReference type="Google" id="ProtNLM"/>
    </source>
</evidence>
<sequence>MLFVLAIGAAALAVNTRILSTSSNSDIGRANEVLVPSSPTSGAPSISAPTPATTPTSTRTAVPTREHEPPSSEDHEEPDRTEHEPDD</sequence>